<evidence type="ECO:0000313" key="3">
    <source>
        <dbReference type="Proteomes" id="UP000092691"/>
    </source>
</evidence>
<dbReference type="EMBL" id="CP016287">
    <property type="protein sequence ID" value="ANP89919.1"/>
    <property type="molecule type" value="Genomic_DNA"/>
</dbReference>
<dbReference type="EMBL" id="LWBS01000005">
    <property type="protein sequence ID" value="OAP97588.1"/>
    <property type="molecule type" value="Genomic_DNA"/>
</dbReference>
<proteinExistence type="predicted"/>
<name>A0A179C1U4_RHILE</name>
<accession>A0A179C1U4</accession>
<evidence type="ECO:0000313" key="1">
    <source>
        <dbReference type="EMBL" id="ANP89919.1"/>
    </source>
</evidence>
<organism evidence="2">
    <name type="scientific">Rhizobium leguminosarum</name>
    <dbReference type="NCBI Taxonomy" id="384"/>
    <lineage>
        <taxon>Bacteria</taxon>
        <taxon>Pseudomonadati</taxon>
        <taxon>Pseudomonadota</taxon>
        <taxon>Alphaproteobacteria</taxon>
        <taxon>Hyphomicrobiales</taxon>
        <taxon>Rhizobiaceae</taxon>
        <taxon>Rhizobium/Agrobacterium group</taxon>
        <taxon>Rhizobium</taxon>
    </lineage>
</organism>
<evidence type="ECO:0000313" key="2">
    <source>
        <dbReference type="EMBL" id="OAP97588.1"/>
    </source>
</evidence>
<reference evidence="2" key="1">
    <citation type="submission" date="2016-04" db="EMBL/GenBank/DDBJ databases">
        <title>Fast-growing isolate from the root nodules of Vavilovia formosa.</title>
        <authorList>
            <person name="Kimeklis A."/>
            <person name="Safronova V."/>
            <person name="Belimov A."/>
            <person name="Andronov E."/>
        </authorList>
    </citation>
    <scope>NUCLEOTIDE SEQUENCE [LARGE SCALE GENOMIC DNA]</scope>
    <source>
        <strain evidence="2">Vaf-46</strain>
    </source>
</reference>
<geneLocation type="plasmid" evidence="1 3">
    <name>unnamed1</name>
</geneLocation>
<dbReference type="AlphaFoldDB" id="A0A179C1U4"/>
<gene>
    <name evidence="2" type="ORF">A4U53_36540</name>
    <name evidence="1" type="ORF">BA011_30015</name>
</gene>
<keyword evidence="1" id="KW-0614">Plasmid</keyword>
<sequence length="200" mass="22185">MDVLAVVGRGTFMEWIPCRSVSHQHSALQPMIGMPFGVAAERTGMPAGFCPCDTGSDQTVQSDQKGHFLQAQLLETFGQKGQDQVTMTERRIINSDFGLVGNIQSELLGQKSSGIRFHSSPIFGAAIPIRCRTQQARGITGAQCAYDGMVYSWFVLQNRQDRTILQRNPVFRQDISRVGQKSMFEQWIPPGACHQHRADG</sequence>
<protein>
    <submittedName>
        <fullName evidence="2">Uncharacterized protein</fullName>
    </submittedName>
</protein>
<dbReference type="Proteomes" id="UP000092691">
    <property type="component" value="Plasmid unnamed1"/>
</dbReference>
<reference evidence="1 3" key="2">
    <citation type="submission" date="2016-06" db="EMBL/GenBank/DDBJ databases">
        <title>Microsymbionts genomes from the relict species Vavilovia formosa.</title>
        <authorList>
            <person name="Chirak E."/>
            <person name="Kimeklis A."/>
            <person name="Andronov E."/>
        </authorList>
    </citation>
    <scope>NUCLEOTIDE SEQUENCE [LARGE SCALE GENOMIC DNA]</scope>
    <source>
        <strain evidence="1 3">Vaf10</strain>
        <plasmid evidence="3">Plasmid unnamed1</plasmid>
        <plasmid evidence="1">unnamed1</plasmid>
    </source>
</reference>